<evidence type="ECO:0000313" key="13">
    <source>
        <dbReference type="EMBL" id="TWU04286.1"/>
    </source>
</evidence>
<protein>
    <submittedName>
        <fullName evidence="13">Putative copper-transporting ATPase PacS</fullName>
    </submittedName>
</protein>
<keyword evidence="14" id="KW-1185">Reference proteome</keyword>
<dbReference type="SUPFAM" id="SSF81665">
    <property type="entry name" value="Calcium ATPase, transmembrane domain M"/>
    <property type="match status" value="1"/>
</dbReference>
<evidence type="ECO:0000256" key="1">
    <source>
        <dbReference type="ARBA" id="ARBA00004127"/>
    </source>
</evidence>
<keyword evidence="3" id="KW-0813">Transport</keyword>
<feature type="transmembrane region" description="Helical" evidence="11">
    <location>
        <begin position="170"/>
        <end position="191"/>
    </location>
</feature>
<feature type="transmembrane region" description="Helical" evidence="11">
    <location>
        <begin position="359"/>
        <end position="379"/>
    </location>
</feature>
<sequence>MTDSNPNNAGGNATVEIPISGMTCVGCSRSIETALTAEPGVDTAVVDFVGRKAKVSYDSGEVSLEQLKRTVRSAGFEVVEESDRQSLSESIAQSESRQHTRRKFFLTIAVVFTVPLFILSMGRDFGLWGQWSHADWVNYLMFAMAIPVQFAAGAEFYVQAMKSLRRGYASMDVLVAISTSVAFFYSVWVMVMLSMGATQWGHHVYFETSATIITLVLVGRMIESRATSRTGAAIENLMGMQAKTARVIRDLQQVDVPIDEVRVGDQVVIRPGERIPVDGTVIAGESAVDESMITGESLPVEKSPGMDVVGATINRDGSLTVRAKHLGKDSALARIIHQVQQAQSTKAPIAQLADRISNVFVPVVAAIAAIAFCVWYFAFDDFTQAMLRAISVLIISCPCAMGLATPLAVMVGMGRGAENGILFKSSTALQRSRDTTVVLLDKTGTISQGKLAVTDVVASEGFAESELLRLAASIERGSEHPIASAITEHAKIPLEQLPDASEFRGTAGRGVSGQIEGQSLHAGNRKWLQDLSVTGLDAMSQQAVDLQNTAKTVVWVAVDNRLAGLIAVADTIKPKSSGAIAALKRQGLRVAMVTGDNADTAAAIASDVSLDEVYSETLPADKAELVRSLQADGQVVAMVGDGINDAPALAQADVGIAIGTGTDVAIESADVTLLGGDLAGVSKALTLSKATIRNIKQNLFWAFGYNVLLIPIAAGVLAGFSSLPIFLRELHPIMAALAMVLSDFVIVANALRLRKTPLEDGA</sequence>
<evidence type="ECO:0000313" key="14">
    <source>
        <dbReference type="Proteomes" id="UP000320176"/>
    </source>
</evidence>
<dbReference type="InterPro" id="IPR059000">
    <property type="entry name" value="ATPase_P-type_domA"/>
</dbReference>
<dbReference type="FunFam" id="3.30.70.100:FF:000001">
    <property type="entry name" value="ATPase copper transporting beta"/>
    <property type="match status" value="1"/>
</dbReference>
<proteinExistence type="inferred from homology"/>
<keyword evidence="4 11" id="KW-0812">Transmembrane</keyword>
<name>A0A5C6AZ69_9BACT</name>
<dbReference type="PANTHER" id="PTHR43520">
    <property type="entry name" value="ATP7, ISOFORM B"/>
    <property type="match status" value="1"/>
</dbReference>
<dbReference type="InterPro" id="IPR008250">
    <property type="entry name" value="ATPase_P-typ_transduc_dom_A_sf"/>
</dbReference>
<dbReference type="NCBIfam" id="TIGR01525">
    <property type="entry name" value="ATPase-IB_hvy"/>
    <property type="match status" value="1"/>
</dbReference>
<dbReference type="Pfam" id="PF00122">
    <property type="entry name" value="E1-E2_ATPase"/>
    <property type="match status" value="1"/>
</dbReference>
<dbReference type="SUPFAM" id="SSF81653">
    <property type="entry name" value="Calcium ATPase, transduction domain A"/>
    <property type="match status" value="1"/>
</dbReference>
<dbReference type="SUPFAM" id="SSF56784">
    <property type="entry name" value="HAD-like"/>
    <property type="match status" value="1"/>
</dbReference>
<dbReference type="InterPro" id="IPR044492">
    <property type="entry name" value="P_typ_ATPase_HD_dom"/>
</dbReference>
<dbReference type="SFLD" id="SFLDG00002">
    <property type="entry name" value="C1.7:_P-type_atpase_like"/>
    <property type="match status" value="1"/>
</dbReference>
<dbReference type="InterPro" id="IPR001757">
    <property type="entry name" value="P_typ_ATPase"/>
</dbReference>
<dbReference type="InterPro" id="IPR006121">
    <property type="entry name" value="HMA_dom"/>
</dbReference>
<evidence type="ECO:0000256" key="6">
    <source>
        <dbReference type="ARBA" id="ARBA00022741"/>
    </source>
</evidence>
<dbReference type="Gene3D" id="3.40.50.1000">
    <property type="entry name" value="HAD superfamily/HAD-like"/>
    <property type="match status" value="1"/>
</dbReference>
<dbReference type="SFLD" id="SFLDS00003">
    <property type="entry name" value="Haloacid_Dehalogenase"/>
    <property type="match status" value="1"/>
</dbReference>
<evidence type="ECO:0000256" key="11">
    <source>
        <dbReference type="RuleBase" id="RU362081"/>
    </source>
</evidence>
<evidence type="ECO:0000259" key="12">
    <source>
        <dbReference type="PROSITE" id="PS50846"/>
    </source>
</evidence>
<dbReference type="InterPro" id="IPR036412">
    <property type="entry name" value="HAD-like_sf"/>
</dbReference>
<feature type="transmembrane region" description="Helical" evidence="11">
    <location>
        <begin position="203"/>
        <end position="222"/>
    </location>
</feature>
<dbReference type="GO" id="GO:0005524">
    <property type="term" value="F:ATP binding"/>
    <property type="evidence" value="ECO:0007669"/>
    <property type="project" value="UniProtKB-UniRule"/>
</dbReference>
<dbReference type="CDD" id="cd02094">
    <property type="entry name" value="P-type_ATPase_Cu-like"/>
    <property type="match status" value="1"/>
</dbReference>
<dbReference type="GO" id="GO:0055070">
    <property type="term" value="P:copper ion homeostasis"/>
    <property type="evidence" value="ECO:0007669"/>
    <property type="project" value="TreeGrafter"/>
</dbReference>
<dbReference type="CDD" id="cd00371">
    <property type="entry name" value="HMA"/>
    <property type="match status" value="1"/>
</dbReference>
<comment type="caution">
    <text evidence="13">The sequence shown here is derived from an EMBL/GenBank/DDBJ whole genome shotgun (WGS) entry which is preliminary data.</text>
</comment>
<evidence type="ECO:0000256" key="5">
    <source>
        <dbReference type="ARBA" id="ARBA00022723"/>
    </source>
</evidence>
<reference evidence="13 14" key="1">
    <citation type="submission" date="2019-02" db="EMBL/GenBank/DDBJ databases">
        <title>Deep-cultivation of Planctomycetes and their phenomic and genomic characterization uncovers novel biology.</title>
        <authorList>
            <person name="Wiegand S."/>
            <person name="Jogler M."/>
            <person name="Boedeker C."/>
            <person name="Pinto D."/>
            <person name="Vollmers J."/>
            <person name="Rivas-Marin E."/>
            <person name="Kohn T."/>
            <person name="Peeters S.H."/>
            <person name="Heuer A."/>
            <person name="Rast P."/>
            <person name="Oberbeckmann S."/>
            <person name="Bunk B."/>
            <person name="Jeske O."/>
            <person name="Meyerdierks A."/>
            <person name="Storesund J.E."/>
            <person name="Kallscheuer N."/>
            <person name="Luecker S."/>
            <person name="Lage O.M."/>
            <person name="Pohl T."/>
            <person name="Merkel B.J."/>
            <person name="Hornburger P."/>
            <person name="Mueller R.-W."/>
            <person name="Bruemmer F."/>
            <person name="Labrenz M."/>
            <person name="Spormann A.M."/>
            <person name="Op Den Camp H."/>
            <person name="Overmann J."/>
            <person name="Amann R."/>
            <person name="Jetten M.S.M."/>
            <person name="Mascher T."/>
            <person name="Medema M.H."/>
            <person name="Devos D.P."/>
            <person name="Kaster A.-K."/>
            <person name="Ovreas L."/>
            <person name="Rohde M."/>
            <person name="Galperin M.Y."/>
            <person name="Jogler C."/>
        </authorList>
    </citation>
    <scope>NUCLEOTIDE SEQUENCE [LARGE SCALE GENOMIC DNA]</scope>
    <source>
        <strain evidence="13 14">Pla52n</strain>
    </source>
</reference>
<dbReference type="PANTHER" id="PTHR43520:SF8">
    <property type="entry name" value="P-TYPE CU(+) TRANSPORTER"/>
    <property type="match status" value="1"/>
</dbReference>
<evidence type="ECO:0000256" key="9">
    <source>
        <dbReference type="ARBA" id="ARBA00022989"/>
    </source>
</evidence>
<dbReference type="SFLD" id="SFLDF00027">
    <property type="entry name" value="p-type_atpase"/>
    <property type="match status" value="1"/>
</dbReference>
<organism evidence="13 14">
    <name type="scientific">Stieleria varia</name>
    <dbReference type="NCBI Taxonomy" id="2528005"/>
    <lineage>
        <taxon>Bacteria</taxon>
        <taxon>Pseudomonadati</taxon>
        <taxon>Planctomycetota</taxon>
        <taxon>Planctomycetia</taxon>
        <taxon>Pirellulales</taxon>
        <taxon>Pirellulaceae</taxon>
        <taxon>Stieleria</taxon>
    </lineage>
</organism>
<dbReference type="Pfam" id="PF00403">
    <property type="entry name" value="HMA"/>
    <property type="match status" value="1"/>
</dbReference>
<dbReference type="EMBL" id="SJPN01000003">
    <property type="protein sequence ID" value="TWU04286.1"/>
    <property type="molecule type" value="Genomic_DNA"/>
</dbReference>
<dbReference type="GO" id="GO:0016887">
    <property type="term" value="F:ATP hydrolysis activity"/>
    <property type="evidence" value="ECO:0007669"/>
    <property type="project" value="InterPro"/>
</dbReference>
<keyword evidence="5 11" id="KW-0479">Metal-binding</keyword>
<feature type="domain" description="HMA" evidence="12">
    <location>
        <begin position="13"/>
        <end position="79"/>
    </location>
</feature>
<dbReference type="PRINTS" id="PR00119">
    <property type="entry name" value="CATATPASE"/>
</dbReference>
<dbReference type="GO" id="GO:0043682">
    <property type="term" value="F:P-type divalent copper transporter activity"/>
    <property type="evidence" value="ECO:0007669"/>
    <property type="project" value="TreeGrafter"/>
</dbReference>
<dbReference type="InterPro" id="IPR023299">
    <property type="entry name" value="ATPase_P-typ_cyto_dom_N"/>
</dbReference>
<dbReference type="RefSeq" id="WP_197454525.1">
    <property type="nucleotide sequence ID" value="NZ_CP151726.1"/>
</dbReference>
<dbReference type="Gene3D" id="3.30.70.100">
    <property type="match status" value="1"/>
</dbReference>
<dbReference type="NCBIfam" id="TIGR01494">
    <property type="entry name" value="ATPase_P-type"/>
    <property type="match status" value="1"/>
</dbReference>
<dbReference type="InterPro" id="IPR017969">
    <property type="entry name" value="Heavy-metal-associated_CS"/>
</dbReference>
<dbReference type="InterPro" id="IPR023298">
    <property type="entry name" value="ATPase_P-typ_TM_dom_sf"/>
</dbReference>
<feature type="transmembrane region" description="Helical" evidence="11">
    <location>
        <begin position="385"/>
        <end position="409"/>
    </location>
</feature>
<evidence type="ECO:0000256" key="3">
    <source>
        <dbReference type="ARBA" id="ARBA00022448"/>
    </source>
</evidence>
<dbReference type="GO" id="GO:0005507">
    <property type="term" value="F:copper ion binding"/>
    <property type="evidence" value="ECO:0007669"/>
    <property type="project" value="TreeGrafter"/>
</dbReference>
<evidence type="ECO:0000256" key="8">
    <source>
        <dbReference type="ARBA" id="ARBA00022967"/>
    </source>
</evidence>
<evidence type="ECO:0000256" key="10">
    <source>
        <dbReference type="ARBA" id="ARBA00023136"/>
    </source>
</evidence>
<dbReference type="Pfam" id="PF00702">
    <property type="entry name" value="Hydrolase"/>
    <property type="match status" value="1"/>
</dbReference>
<feature type="transmembrane region" description="Helical" evidence="11">
    <location>
        <begin position="136"/>
        <end position="158"/>
    </location>
</feature>
<dbReference type="PRINTS" id="PR00943">
    <property type="entry name" value="CUATPASE"/>
</dbReference>
<dbReference type="Gene3D" id="3.40.1110.10">
    <property type="entry name" value="Calcium-transporting ATPase, cytoplasmic domain N"/>
    <property type="match status" value="1"/>
</dbReference>
<keyword evidence="10 11" id="KW-0472">Membrane</keyword>
<dbReference type="GO" id="GO:0012505">
    <property type="term" value="C:endomembrane system"/>
    <property type="evidence" value="ECO:0007669"/>
    <property type="project" value="UniProtKB-SubCell"/>
</dbReference>
<accession>A0A5C6AZ69</accession>
<dbReference type="Proteomes" id="UP000320176">
    <property type="component" value="Unassembled WGS sequence"/>
</dbReference>
<dbReference type="NCBIfam" id="TIGR01511">
    <property type="entry name" value="ATPase-IB1_Cu"/>
    <property type="match status" value="1"/>
</dbReference>
<dbReference type="PROSITE" id="PS01047">
    <property type="entry name" value="HMA_1"/>
    <property type="match status" value="1"/>
</dbReference>
<dbReference type="InterPro" id="IPR023214">
    <property type="entry name" value="HAD_sf"/>
</dbReference>
<feature type="transmembrane region" description="Helical" evidence="11">
    <location>
        <begin position="699"/>
        <end position="727"/>
    </location>
</feature>
<feature type="transmembrane region" description="Helical" evidence="11">
    <location>
        <begin position="104"/>
        <end position="121"/>
    </location>
</feature>
<keyword evidence="8" id="KW-1278">Translocase</keyword>
<keyword evidence="7 11" id="KW-0067">ATP-binding</keyword>
<dbReference type="SUPFAM" id="SSF55008">
    <property type="entry name" value="HMA, heavy metal-associated domain"/>
    <property type="match status" value="1"/>
</dbReference>
<dbReference type="FunFam" id="2.70.150.10:FF:000002">
    <property type="entry name" value="Copper-transporting ATPase 1, putative"/>
    <property type="match status" value="1"/>
</dbReference>
<dbReference type="InterPro" id="IPR036163">
    <property type="entry name" value="HMA_dom_sf"/>
</dbReference>
<comment type="subcellular location">
    <subcellularLocation>
        <location evidence="11">Cell membrane</location>
    </subcellularLocation>
    <subcellularLocation>
        <location evidence="1">Endomembrane system</location>
        <topology evidence="1">Multi-pass membrane protein</topology>
    </subcellularLocation>
</comment>
<keyword evidence="11" id="KW-1003">Cell membrane</keyword>
<dbReference type="PROSITE" id="PS50846">
    <property type="entry name" value="HMA_2"/>
    <property type="match status" value="1"/>
</dbReference>
<comment type="similarity">
    <text evidence="2 11">Belongs to the cation transport ATPase (P-type) (TC 3.A.3) family. Type IB subfamily.</text>
</comment>
<keyword evidence="9 11" id="KW-1133">Transmembrane helix</keyword>
<feature type="transmembrane region" description="Helical" evidence="11">
    <location>
        <begin position="733"/>
        <end position="751"/>
    </location>
</feature>
<gene>
    <name evidence="13" type="primary">pacS</name>
    <name evidence="13" type="ORF">Pla52n_23250</name>
</gene>
<dbReference type="InterPro" id="IPR027256">
    <property type="entry name" value="P-typ_ATPase_IB"/>
</dbReference>
<evidence type="ECO:0000256" key="7">
    <source>
        <dbReference type="ARBA" id="ARBA00022840"/>
    </source>
</evidence>
<evidence type="ECO:0000256" key="4">
    <source>
        <dbReference type="ARBA" id="ARBA00022692"/>
    </source>
</evidence>
<dbReference type="Gene3D" id="2.70.150.10">
    <property type="entry name" value="Calcium-transporting ATPase, cytoplasmic transduction domain A"/>
    <property type="match status" value="1"/>
</dbReference>
<dbReference type="AlphaFoldDB" id="A0A5C6AZ69"/>
<evidence type="ECO:0000256" key="2">
    <source>
        <dbReference type="ARBA" id="ARBA00006024"/>
    </source>
</evidence>
<keyword evidence="6 11" id="KW-0547">Nucleotide-binding</keyword>
<dbReference type="GO" id="GO:0005886">
    <property type="term" value="C:plasma membrane"/>
    <property type="evidence" value="ECO:0007669"/>
    <property type="project" value="UniProtKB-SubCell"/>
</dbReference>